<name>A0ABN1AI39_9LACT</name>
<evidence type="ECO:0000313" key="3">
    <source>
        <dbReference type="Proteomes" id="UP001410648"/>
    </source>
</evidence>
<feature type="transmembrane region" description="Helical" evidence="1">
    <location>
        <begin position="34"/>
        <end position="53"/>
    </location>
</feature>
<dbReference type="Proteomes" id="UP001410648">
    <property type="component" value="Unassembled WGS sequence"/>
</dbReference>
<keyword evidence="1" id="KW-1133">Transmembrane helix</keyword>
<proteinExistence type="predicted"/>
<gene>
    <name evidence="2" type="ORF">GCM10008936_04220</name>
</gene>
<organism evidence="2 3">
    <name type="scientific">Alkalibacterium indicireducens</name>
    <dbReference type="NCBI Taxonomy" id="398758"/>
    <lineage>
        <taxon>Bacteria</taxon>
        <taxon>Bacillati</taxon>
        <taxon>Bacillota</taxon>
        <taxon>Bacilli</taxon>
        <taxon>Lactobacillales</taxon>
        <taxon>Carnobacteriaceae</taxon>
        <taxon>Alkalibacterium</taxon>
    </lineage>
</organism>
<dbReference type="EMBL" id="BAAADA010000035">
    <property type="protein sequence ID" value="GAA0477079.1"/>
    <property type="molecule type" value="Genomic_DNA"/>
</dbReference>
<keyword evidence="3" id="KW-1185">Reference proteome</keyword>
<keyword evidence="1" id="KW-0472">Membrane</keyword>
<keyword evidence="1" id="KW-0812">Transmembrane</keyword>
<comment type="caution">
    <text evidence="2">The sequence shown here is derived from an EMBL/GenBank/DDBJ whole genome shotgun (WGS) entry which is preliminary data.</text>
</comment>
<evidence type="ECO:0000313" key="2">
    <source>
        <dbReference type="EMBL" id="GAA0477079.1"/>
    </source>
</evidence>
<accession>A0ABN1AI39</accession>
<sequence length="62" mass="7488">MKKEQTTVAVAFSAILFLLLYNFAYELAFNQTLVNLRLVYIAMLGLFYLYIFYIRRKRINRK</sequence>
<evidence type="ECO:0000256" key="1">
    <source>
        <dbReference type="SAM" id="Phobius"/>
    </source>
</evidence>
<reference evidence="2 3" key="1">
    <citation type="journal article" date="2019" name="Int. J. Syst. Evol. Microbiol.">
        <title>The Global Catalogue of Microorganisms (GCM) 10K type strain sequencing project: providing services to taxonomists for standard genome sequencing and annotation.</title>
        <authorList>
            <consortium name="The Broad Institute Genomics Platform"/>
            <consortium name="The Broad Institute Genome Sequencing Center for Infectious Disease"/>
            <person name="Wu L."/>
            <person name="Ma J."/>
        </authorList>
    </citation>
    <scope>NUCLEOTIDE SEQUENCE [LARGE SCALE GENOMIC DNA]</scope>
    <source>
        <strain evidence="2 3">JCM 14232</strain>
    </source>
</reference>
<protein>
    <submittedName>
        <fullName evidence="2">Uncharacterized protein</fullName>
    </submittedName>
</protein>
<dbReference type="RefSeq" id="WP_346023932.1">
    <property type="nucleotide sequence ID" value="NZ_BAAADA010000035.1"/>
</dbReference>